<evidence type="ECO:0000256" key="5">
    <source>
        <dbReference type="SAM" id="SignalP"/>
    </source>
</evidence>
<dbReference type="InterPro" id="IPR011505">
    <property type="entry name" value="Peptidase_M26_C_dom"/>
</dbReference>
<keyword evidence="4" id="KW-0812">Transmembrane</keyword>
<gene>
    <name evidence="7" type="primary">zmpC</name>
    <name evidence="7" type="ORF">SSUR61_0602</name>
</gene>
<keyword evidence="2 5" id="KW-0732">Signal</keyword>
<dbReference type="InterPro" id="IPR011098">
    <property type="entry name" value="G5_dom"/>
</dbReference>
<dbReference type="Gene3D" id="2.160.20.110">
    <property type="match status" value="1"/>
</dbReference>
<dbReference type="NCBIfam" id="TIGR01168">
    <property type="entry name" value="YSIRK_signal"/>
    <property type="match status" value="1"/>
</dbReference>
<feature type="domain" description="G5" evidence="6">
    <location>
        <begin position="957"/>
        <end position="1038"/>
    </location>
</feature>
<evidence type="ECO:0000313" key="7">
    <source>
        <dbReference type="EMBL" id="EHC03415.1"/>
    </source>
</evidence>
<feature type="domain" description="G5" evidence="6">
    <location>
        <begin position="799"/>
        <end position="880"/>
    </location>
</feature>
<feature type="chain" id="PRO_5041640217" evidence="5">
    <location>
        <begin position="39"/>
        <end position="2538"/>
    </location>
</feature>
<dbReference type="EMBL" id="AEYY01000016">
    <property type="protein sequence ID" value="EHC03415.1"/>
    <property type="molecule type" value="Genomic_DNA"/>
</dbReference>
<organism evidence="7 8">
    <name type="scientific">Streptococcus suis R61</name>
    <dbReference type="NCBI Taxonomy" id="996306"/>
    <lineage>
        <taxon>Bacteria</taxon>
        <taxon>Bacillati</taxon>
        <taxon>Bacillota</taxon>
        <taxon>Bacilli</taxon>
        <taxon>Lactobacillales</taxon>
        <taxon>Streptococcaceae</taxon>
        <taxon>Streptococcus</taxon>
    </lineage>
</organism>
<evidence type="ECO:0000256" key="3">
    <source>
        <dbReference type="ARBA" id="ARBA00022801"/>
    </source>
</evidence>
<dbReference type="PANTHER" id="PTHR48193:SF2">
    <property type="entry name" value="ZINC METALLOPROTEASE ZMPB"/>
    <property type="match status" value="1"/>
</dbReference>
<dbReference type="GO" id="GO:0016020">
    <property type="term" value="C:membrane"/>
    <property type="evidence" value="ECO:0007669"/>
    <property type="project" value="InterPro"/>
</dbReference>
<feature type="domain" description="G5" evidence="6">
    <location>
        <begin position="559"/>
        <end position="638"/>
    </location>
</feature>
<dbReference type="GO" id="GO:0006508">
    <property type="term" value="P:proteolysis"/>
    <property type="evidence" value="ECO:0007669"/>
    <property type="project" value="UniProtKB-KW"/>
</dbReference>
<feature type="domain" description="G5" evidence="6">
    <location>
        <begin position="878"/>
        <end position="959"/>
    </location>
</feature>
<dbReference type="RefSeq" id="WP_002940446.1">
    <property type="nucleotide sequence ID" value="NZ_AEYY01000016.1"/>
</dbReference>
<proteinExistence type="predicted"/>
<keyword evidence="4" id="KW-1133">Transmembrane helix</keyword>
<dbReference type="PANTHER" id="PTHR48193">
    <property type="entry name" value="ZINC METALLOPROTEASE ZMPB-RELATED"/>
    <property type="match status" value="1"/>
</dbReference>
<comment type="caution">
    <text evidence="7">The sequence shown here is derived from an EMBL/GenBank/DDBJ whole genome shotgun (WGS) entry which is preliminary data.</text>
</comment>
<dbReference type="Pfam" id="PF05342">
    <property type="entry name" value="Peptidase_M26_N"/>
    <property type="match status" value="1"/>
</dbReference>
<keyword evidence="1" id="KW-0645">Protease</keyword>
<dbReference type="GO" id="GO:0008270">
    <property type="term" value="F:zinc ion binding"/>
    <property type="evidence" value="ECO:0007669"/>
    <property type="project" value="InterPro"/>
</dbReference>
<evidence type="ECO:0000256" key="1">
    <source>
        <dbReference type="ARBA" id="ARBA00022670"/>
    </source>
</evidence>
<evidence type="ECO:0000313" key="8">
    <source>
        <dbReference type="Proteomes" id="UP000004014"/>
    </source>
</evidence>
<dbReference type="InterPro" id="IPR005877">
    <property type="entry name" value="YSIRK_signal_dom"/>
</dbReference>
<dbReference type="GO" id="GO:0004222">
    <property type="term" value="F:metalloendopeptidase activity"/>
    <property type="evidence" value="ECO:0007669"/>
    <property type="project" value="InterPro"/>
</dbReference>
<protein>
    <submittedName>
        <fullName evidence="7">IgA-specific zinc metalloproteinase</fullName>
    </submittedName>
</protein>
<evidence type="ECO:0000256" key="4">
    <source>
        <dbReference type="SAM" id="Phobius"/>
    </source>
</evidence>
<keyword evidence="4" id="KW-0472">Membrane</keyword>
<feature type="domain" description="G5" evidence="6">
    <location>
        <begin position="1115"/>
        <end position="1196"/>
    </location>
</feature>
<dbReference type="Proteomes" id="UP000004014">
    <property type="component" value="Unassembled WGS sequence"/>
</dbReference>
<dbReference type="Gene3D" id="2.20.230.10">
    <property type="entry name" value="Resuscitation-promoting factor rpfb"/>
    <property type="match status" value="11"/>
</dbReference>
<dbReference type="SMART" id="SM01208">
    <property type="entry name" value="G5"/>
    <property type="match status" value="11"/>
</dbReference>
<dbReference type="Pfam" id="PF04650">
    <property type="entry name" value="YSIRK_signal"/>
    <property type="match status" value="1"/>
</dbReference>
<evidence type="ECO:0000259" key="6">
    <source>
        <dbReference type="PROSITE" id="PS51109"/>
    </source>
</evidence>
<name>A0AA87FA70_STRSU</name>
<feature type="domain" description="G5" evidence="6">
    <location>
        <begin position="249"/>
        <end position="329"/>
    </location>
</feature>
<dbReference type="Pfam" id="PF07580">
    <property type="entry name" value="Peptidase_M26_C"/>
    <property type="match status" value="1"/>
</dbReference>
<keyword evidence="3" id="KW-0378">Hydrolase</keyword>
<feature type="signal peptide" evidence="5">
    <location>
        <begin position="1"/>
        <end position="38"/>
    </location>
</feature>
<feature type="domain" description="G5" evidence="6">
    <location>
        <begin position="721"/>
        <end position="801"/>
    </location>
</feature>
<feature type="transmembrane region" description="Helical" evidence="4">
    <location>
        <begin position="163"/>
        <end position="184"/>
    </location>
</feature>
<feature type="domain" description="G5" evidence="6">
    <location>
        <begin position="442"/>
        <end position="521"/>
    </location>
</feature>
<feature type="domain" description="G5" evidence="6">
    <location>
        <begin position="641"/>
        <end position="721"/>
    </location>
</feature>
<dbReference type="InterPro" id="IPR008006">
    <property type="entry name" value="Peptidase_M26_N_dom"/>
</dbReference>
<dbReference type="Pfam" id="PF07501">
    <property type="entry name" value="G5"/>
    <property type="match status" value="11"/>
</dbReference>
<dbReference type="PROSITE" id="PS51109">
    <property type="entry name" value="G5"/>
    <property type="match status" value="11"/>
</dbReference>
<accession>A0AA87FA70</accession>
<sequence>MKKNFNEKQQRFSFRKLSVGLVSATVASLFFMTSIATAQGVGAQSIQLTYVTEQELTEHEKNAIVYDVPGKVEKTDATYYLVYRPALSSSIWQTEDDSTASSVFFETNQSIITPLVQKSVEKAQASPHGLPKTGVFDNLLLGMAGIFTLVLAIKVSKKGKKELASVILLTATGASFLAPTSHAISSQILAKFNHAIEIAEGQSLPVPNDIEGYVYVGYLKESKEEVDQTAEAPVITEKPDTAPTHSLPEAKISEKFVTEDEDIPFEKVTIYSSALMAGEQKVTQAGQVGKQVTESKQTYVNGQLVKTEKLSTKVISEPVEEITMIGTKDSDMNLSNSIDLPTLPIETQNITKTKDIPFETHEIENAALVEGETRVAQEGANGIQTITIQQTIVDGQVLKEEEISSEITKAAIPRVIEIGTKKSDETVITEVPDSAPTHQVPSIEISEEITSHVESIPFETQEVYDANLAEGVRQTVQIGQAGQRVIESKLTYAGGILLKSEIVSESLQAAIPQIIHIGTKSVSPMPEPEPIPEPVPPIENTGEIITEVPNDAPTYEVPAIQLTEDIISNVESIPYPTQEIMDPNLPEGTRQVVQVGQYGTRTTDTKLTYADGILIRTEILSDVTSQPIAEIIAIGTKIQEQDKITTEVEHTIIDIQFDTEYVDDPSLPLGQEQVQSNGVLGQKTLTTTYTLVNGVRQANPTVTGEITKQPISQIVARGTKVIEEKTEVETRTEEMPFDIVVRESDKLYLGEERVQVEGKVGSKEITTTYQTIKGVRQPNPTVTEKVLTEPVAKQVLKGTKPIEGTEVDKRTEEIAFETKEVPSADLYVGEEKVVTEGKVGTKEITTTYQTIKGVRQPNPVVTEKVFTEPVAKQVLKGTKPVEGTEVDKRTEEIAFETKEVPSADLYVGEEKVVTEGKVGTKEITTTYQTIKGVRQPNPVVTEKVFTEPVAKQVLKGTKPIEGTEVDKRTEEIAYETKEIPSADLYVGEEKVVTEGKVGTKEITTTYQTIKGVRQPNPVVTEKVFTEPVAKQVLKGTKPIEGTEVDKRTEEIAYETKEIPSADLYVGEEQVQVEGKVGTKEITTTYQTIKGVRQPNPTVTEKILAEPIAREILRGTKPVTAIEKDIKTEVLPFETKYIDDPSMLEGKTVVEKEGKDGLKTITTIYQTIRGVRQNPPLSIEELVDHPEDKIVRRGTKVEEIPTLTIIGLDKNEDNRSATASYKLDNPTDNYLRVIALLYKGEQLVEEKEITDANGNLEFTNLDFYTDYTLKTKVFYTLDSVEHNAIQESLREFNLFYKKIEVKDIDAVTVYRRKDGKYTSAYILDEIPANPDDIFVKVTSDRFKDIYLPISSVKETTKNGQPVYELTSTFDQLVEDNGTGFNQQKVFYIPKVTKENGVYTDFTSLLDAMKANPTGTFKLGANLYADEVQVGDVKAYMTDTFQGTLLGESNGNKYAIHNLKAPLFAKIERATISGIDLKNVQISSALHRDLGSLANETAYSTISDVAVQGNLRAQRNLGGIVYKLDYQSRLSNASFQGKLDSYGRGESYVGGIVGMNPGSYITDVKADVNISILGENNQAAGAIAGRVTGWQSGNEINIKNAYATGSVTNLGTSQKVGGMVGTNDRGWNYGSFDNLVSQVQVTGGQPVIGQVFEAATKLSNAFSTIAGENNTQITAQQAESKLSNMAITAKLTDSDYKDLNAYSVDYSNVTNAKTDHTVAYLNMEKILPFYNKELLVYYGNTIATTDKLNQVKLVDVVPMEDNAVVADLIADKASVNKIMLYFEDGTVDYKSVSYAEDFKNNHIIEYDIAGLHIPYTPESFVNQNEAMVNRLVDLLSPITYESEALLKQLNPPAQAANQTTNDINDMYFKSSFNRIKDNLSGYLRKVLTATMNGQGQSVETYFENKIANNKEAFLLGLSYLDRWYDINYDTLNTKELTLFNMDFFGNHSASTLDAIISIGQAGYEALRPKNNVELYSSYLAEMTGKSTVFDLVESYRKVFSPNKTDNQWFKDNTKAYIVEMKSQVPEALEKQNTATKHSKYAVEVYDKITNPSWRYRQMLLPLLTMENEDIYIISNMNTVAFGAFSRYRDLVNHPEKREEVYAIINQAAIWQRDHTDFWYKTLNDENKDKMFGAYMNTDGFGLFDENGTRVWHNLSSSNAAIQDFFGPIAKWYGSNGTAAYANGSETHFVAYLMLDKVGSSTYTHEMVHNLDSNTFFYGFGRRTGQGPELYARGLLQNVSNTEDNIIALNTMYTEMDKKDSLIRVQPYNPVERFNSQEDLNTYAHHMFDAIYMLDYLEGSVVLQQDAAVKKAWFRKIENYYDGVHAGNQIRPLTDEEVAKLVTFDDLIDQSIMNRRQYSDNEKLARNGYYNTFLLSPIYSALDNPTGAPGDVMFRRMAYELLAAKGYDEGFVPYVSNQLKSVSPNGIVTDTVVLQHVFNNKYATWSEFKKDMYKERIDQLTKLKPITIVYELGKPNSTNIVTINSYQDLENLMKAAVEEDMKRLDRATSNVNTSWVHSLKRKVYSELLRSTDEFRNSIFYP</sequence>
<dbReference type="InterPro" id="IPR053094">
    <property type="entry name" value="Zinc_metalloprotease_ZmpB"/>
</dbReference>
<evidence type="ECO:0000256" key="2">
    <source>
        <dbReference type="ARBA" id="ARBA00022729"/>
    </source>
</evidence>
<feature type="transmembrane region" description="Helical" evidence="4">
    <location>
        <begin position="139"/>
        <end position="156"/>
    </location>
</feature>
<dbReference type="GO" id="GO:0005576">
    <property type="term" value="C:extracellular region"/>
    <property type="evidence" value="ECO:0007669"/>
    <property type="project" value="InterPro"/>
</dbReference>
<feature type="domain" description="G5" evidence="6">
    <location>
        <begin position="342"/>
        <end position="422"/>
    </location>
</feature>
<feature type="domain" description="G5" evidence="6">
    <location>
        <begin position="1036"/>
        <end position="1117"/>
    </location>
</feature>
<reference evidence="7 8" key="1">
    <citation type="submission" date="2011-03" db="EMBL/GenBank/DDBJ databases">
        <title>Deep-sequencing identification of multiple resistance mechanism for the high antibiotic-resistance strain Streptococcus suis R61.</title>
        <authorList>
            <person name="Hu P."/>
            <person name="Yang M."/>
            <person name="Jin M."/>
            <person name="Xiao J."/>
        </authorList>
    </citation>
    <scope>NUCLEOTIDE SEQUENCE [LARGE SCALE GENOMIC DNA]</scope>
    <source>
        <strain evidence="7 8">R61</strain>
    </source>
</reference>